<gene>
    <name evidence="2" type="ORF">EUTSA_v10024060mg</name>
</gene>
<dbReference type="Pfam" id="PF07734">
    <property type="entry name" value="FBA_1"/>
    <property type="match status" value="1"/>
</dbReference>
<evidence type="ECO:0000313" key="2">
    <source>
        <dbReference type="EMBL" id="ESQ29645.1"/>
    </source>
</evidence>
<protein>
    <recommendedName>
        <fullName evidence="1">F-box domain-containing protein</fullName>
    </recommendedName>
</protein>
<proteinExistence type="predicted"/>
<dbReference type="PANTHER" id="PTHR31672:SF13">
    <property type="entry name" value="F-BOX PROTEIN CPR30-LIKE"/>
    <property type="match status" value="1"/>
</dbReference>
<dbReference type="InterPro" id="IPR036047">
    <property type="entry name" value="F-box-like_dom_sf"/>
</dbReference>
<dbReference type="InterPro" id="IPR017451">
    <property type="entry name" value="F-box-assoc_interact_dom"/>
</dbReference>
<dbReference type="KEGG" id="eus:EUTSA_v10024060mg"/>
<dbReference type="NCBIfam" id="TIGR01640">
    <property type="entry name" value="F_box_assoc_1"/>
    <property type="match status" value="1"/>
</dbReference>
<dbReference type="InterPro" id="IPR001810">
    <property type="entry name" value="F-box_dom"/>
</dbReference>
<reference evidence="2 3" key="1">
    <citation type="journal article" date="2013" name="Front. Plant Sci.">
        <title>The Reference Genome of the Halophytic Plant Eutrema salsugineum.</title>
        <authorList>
            <person name="Yang R."/>
            <person name="Jarvis D.E."/>
            <person name="Chen H."/>
            <person name="Beilstein M.A."/>
            <person name="Grimwood J."/>
            <person name="Jenkins J."/>
            <person name="Shu S."/>
            <person name="Prochnik S."/>
            <person name="Xin M."/>
            <person name="Ma C."/>
            <person name="Schmutz J."/>
            <person name="Wing R.A."/>
            <person name="Mitchell-Olds T."/>
            <person name="Schumaker K.S."/>
            <person name="Wang X."/>
        </authorList>
    </citation>
    <scope>NUCLEOTIDE SEQUENCE [LARGE SCALE GENOMIC DNA]</scope>
</reference>
<feature type="domain" description="F-box" evidence="1">
    <location>
        <begin position="6"/>
        <end position="46"/>
    </location>
</feature>
<evidence type="ECO:0000313" key="3">
    <source>
        <dbReference type="Proteomes" id="UP000030689"/>
    </source>
</evidence>
<dbReference type="Gramene" id="ESQ29645">
    <property type="protein sequence ID" value="ESQ29645"/>
    <property type="gene ID" value="EUTSA_v10024060mg"/>
</dbReference>
<name>V4JW34_EUTSA</name>
<dbReference type="Pfam" id="PF00646">
    <property type="entry name" value="F-box"/>
    <property type="match status" value="1"/>
</dbReference>
<dbReference type="CDD" id="cd22157">
    <property type="entry name" value="F-box_AtFBW1-like"/>
    <property type="match status" value="1"/>
</dbReference>
<dbReference type="OMA" id="NETACTH"/>
<dbReference type="PANTHER" id="PTHR31672">
    <property type="entry name" value="BNACNNG10540D PROTEIN"/>
    <property type="match status" value="1"/>
</dbReference>
<dbReference type="STRING" id="72664.V4JW34"/>
<keyword evidence="3" id="KW-1185">Reference proteome</keyword>
<dbReference type="AlphaFoldDB" id="V4JW34"/>
<evidence type="ECO:0000259" key="1">
    <source>
        <dbReference type="SMART" id="SM00256"/>
    </source>
</evidence>
<dbReference type="Gene3D" id="1.20.1280.50">
    <property type="match status" value="1"/>
</dbReference>
<accession>V4JW34</accession>
<dbReference type="InterPro" id="IPR006527">
    <property type="entry name" value="F-box-assoc_dom_typ1"/>
</dbReference>
<dbReference type="InterPro" id="IPR050796">
    <property type="entry name" value="SCF_F-box_component"/>
</dbReference>
<dbReference type="SMART" id="SM00256">
    <property type="entry name" value="FBOX"/>
    <property type="match status" value="1"/>
</dbReference>
<organism evidence="2 3">
    <name type="scientific">Eutrema salsugineum</name>
    <name type="common">Saltwater cress</name>
    <name type="synonym">Sisymbrium salsugineum</name>
    <dbReference type="NCBI Taxonomy" id="72664"/>
    <lineage>
        <taxon>Eukaryota</taxon>
        <taxon>Viridiplantae</taxon>
        <taxon>Streptophyta</taxon>
        <taxon>Embryophyta</taxon>
        <taxon>Tracheophyta</taxon>
        <taxon>Spermatophyta</taxon>
        <taxon>Magnoliopsida</taxon>
        <taxon>eudicotyledons</taxon>
        <taxon>Gunneridae</taxon>
        <taxon>Pentapetalae</taxon>
        <taxon>rosids</taxon>
        <taxon>malvids</taxon>
        <taxon>Brassicales</taxon>
        <taxon>Brassicaceae</taxon>
        <taxon>Eutremeae</taxon>
        <taxon>Eutrema</taxon>
    </lineage>
</organism>
<dbReference type="Proteomes" id="UP000030689">
    <property type="component" value="Unassembled WGS sequence"/>
</dbReference>
<dbReference type="SUPFAM" id="SSF81383">
    <property type="entry name" value="F-box domain"/>
    <property type="match status" value="1"/>
</dbReference>
<dbReference type="EMBL" id="KI517881">
    <property type="protein sequence ID" value="ESQ29645.1"/>
    <property type="molecule type" value="Genomic_DNA"/>
</dbReference>
<sequence>MVSRKLRSELKEEILTRVPPQSLVRFGAVCREWNALFKERRFVNNHFACARAPSEFMLQTKSKIYSTSLNLNDNIKVRELTTSFDTHGLASFNCDGLFFFYDKSNEGATVWNPCLRQARLIDIKLNQWRLYIIGMGYDNSRPERRYKIVGYTSNLRMAIYEFATNAWKFVDDNLYHEGMFTIQTDYNLKTHQCVPEWKQYKGTLSYNNVSLNVNLYWTDYNLIVH</sequence>